<dbReference type="PROSITE" id="PS00221">
    <property type="entry name" value="MIP"/>
    <property type="match status" value="1"/>
</dbReference>
<comment type="caution">
    <text evidence="10">The sequence shown here is derived from an EMBL/GenBank/DDBJ whole genome shotgun (WGS) entry which is preliminary data.</text>
</comment>
<comment type="subcellular location">
    <subcellularLocation>
        <location evidence="1">Membrane</location>
        <topology evidence="1">Multi-pass membrane protein</topology>
    </subcellularLocation>
</comment>
<evidence type="ECO:0000256" key="3">
    <source>
        <dbReference type="ARBA" id="ARBA00022692"/>
    </source>
</evidence>
<dbReference type="FunFam" id="1.20.1080.10:FF:000002">
    <property type="entry name" value="Probable aquaporin TIP1-1"/>
    <property type="match status" value="1"/>
</dbReference>
<name>A0A8J5I9N2_ZINOF</name>
<keyword evidence="11" id="KW-1185">Reference proteome</keyword>
<dbReference type="CDD" id="cd00333">
    <property type="entry name" value="MIP"/>
    <property type="match status" value="1"/>
</dbReference>
<dbReference type="EMBL" id="JACMSC010000003">
    <property type="protein sequence ID" value="KAG6530110.1"/>
    <property type="molecule type" value="Genomic_DNA"/>
</dbReference>
<evidence type="ECO:0000313" key="10">
    <source>
        <dbReference type="EMBL" id="KAG6530110.1"/>
    </source>
</evidence>
<dbReference type="Pfam" id="PF00230">
    <property type="entry name" value="MIP"/>
    <property type="match status" value="1"/>
</dbReference>
<reference evidence="10 11" key="1">
    <citation type="submission" date="2020-08" db="EMBL/GenBank/DDBJ databases">
        <title>Plant Genome Project.</title>
        <authorList>
            <person name="Zhang R.-G."/>
        </authorList>
    </citation>
    <scope>NUCLEOTIDE SEQUENCE [LARGE SCALE GENOMIC DNA]</scope>
    <source>
        <tissue evidence="10">Rhizome</tissue>
    </source>
</reference>
<feature type="transmembrane region" description="Helical" evidence="9">
    <location>
        <begin position="199"/>
        <end position="220"/>
    </location>
</feature>
<dbReference type="Gene3D" id="1.20.1080.10">
    <property type="entry name" value="Glycerol uptake facilitator protein"/>
    <property type="match status" value="1"/>
</dbReference>
<dbReference type="Proteomes" id="UP000734854">
    <property type="component" value="Unassembled WGS sequence"/>
</dbReference>
<dbReference type="PANTHER" id="PTHR45665">
    <property type="entry name" value="AQUAPORIN-8"/>
    <property type="match status" value="1"/>
</dbReference>
<dbReference type="InterPro" id="IPR022357">
    <property type="entry name" value="MIP_CS"/>
</dbReference>
<evidence type="ECO:0008006" key="12">
    <source>
        <dbReference type="Google" id="ProtNLM"/>
    </source>
</evidence>
<evidence type="ECO:0000256" key="8">
    <source>
        <dbReference type="RuleBase" id="RU000477"/>
    </source>
</evidence>
<dbReference type="PANTHER" id="PTHR45665:SF26">
    <property type="entry name" value="AQUAPORIN TIP4-1"/>
    <property type="match status" value="1"/>
</dbReference>
<sequence>MSCHLYKKKATPKVEGRARAIATNTSTMAKIALGDHREAAEPGCIRAVLAEFILTFLFVFSGVGTAMAAEKMMGGDSIMGLTAVAVAHALVVAVMISAGLHISGGHLNPAVTLGLAVGGNISVVRSVLYVIAQLLASAAACFLLKYLTGGLDTPVHTVAVGMGSLQGVIMEIVLTFSLLFSVYATIVDPKKLIPPGLGPLLVGLVVGANILAGGPFSGASMNPARSFGPALATWNWTDHWVYWVGPLVGGGLAGLIYDQVFLVRPTHVALPREDVDF</sequence>
<dbReference type="GO" id="GO:0015250">
    <property type="term" value="F:water channel activity"/>
    <property type="evidence" value="ECO:0007669"/>
    <property type="project" value="TreeGrafter"/>
</dbReference>
<dbReference type="GO" id="GO:0016020">
    <property type="term" value="C:membrane"/>
    <property type="evidence" value="ECO:0007669"/>
    <property type="project" value="UniProtKB-SubCell"/>
</dbReference>
<evidence type="ECO:0000256" key="5">
    <source>
        <dbReference type="ARBA" id="ARBA00023016"/>
    </source>
</evidence>
<dbReference type="PRINTS" id="PR00783">
    <property type="entry name" value="MINTRINSICP"/>
</dbReference>
<evidence type="ECO:0000256" key="4">
    <source>
        <dbReference type="ARBA" id="ARBA00022989"/>
    </source>
</evidence>
<feature type="transmembrane region" description="Helical" evidence="9">
    <location>
        <begin position="240"/>
        <end position="257"/>
    </location>
</feature>
<keyword evidence="2 8" id="KW-0813">Transport</keyword>
<organism evidence="10 11">
    <name type="scientific">Zingiber officinale</name>
    <name type="common">Ginger</name>
    <name type="synonym">Amomum zingiber</name>
    <dbReference type="NCBI Taxonomy" id="94328"/>
    <lineage>
        <taxon>Eukaryota</taxon>
        <taxon>Viridiplantae</taxon>
        <taxon>Streptophyta</taxon>
        <taxon>Embryophyta</taxon>
        <taxon>Tracheophyta</taxon>
        <taxon>Spermatophyta</taxon>
        <taxon>Magnoliopsida</taxon>
        <taxon>Liliopsida</taxon>
        <taxon>Zingiberales</taxon>
        <taxon>Zingiberaceae</taxon>
        <taxon>Zingiber</taxon>
    </lineage>
</organism>
<dbReference type="SUPFAM" id="SSF81338">
    <property type="entry name" value="Aquaporin-like"/>
    <property type="match status" value="1"/>
</dbReference>
<dbReference type="NCBIfam" id="TIGR00861">
    <property type="entry name" value="MIP"/>
    <property type="match status" value="1"/>
</dbReference>
<dbReference type="InterPro" id="IPR034294">
    <property type="entry name" value="Aquaporin_transptr"/>
</dbReference>
<evidence type="ECO:0000256" key="1">
    <source>
        <dbReference type="ARBA" id="ARBA00004141"/>
    </source>
</evidence>
<evidence type="ECO:0000313" key="11">
    <source>
        <dbReference type="Proteomes" id="UP000734854"/>
    </source>
</evidence>
<keyword evidence="6 9" id="KW-0472">Membrane</keyword>
<feature type="transmembrane region" description="Helical" evidence="9">
    <location>
        <begin position="123"/>
        <end position="147"/>
    </location>
</feature>
<keyword evidence="3 8" id="KW-0812">Transmembrane</keyword>
<evidence type="ECO:0000256" key="2">
    <source>
        <dbReference type="ARBA" id="ARBA00022448"/>
    </source>
</evidence>
<feature type="transmembrane region" description="Helical" evidence="9">
    <location>
        <begin position="167"/>
        <end position="187"/>
    </location>
</feature>
<feature type="transmembrane region" description="Helical" evidence="9">
    <location>
        <begin position="81"/>
        <end position="102"/>
    </location>
</feature>
<keyword evidence="5" id="KW-0346">Stress response</keyword>
<evidence type="ECO:0000256" key="6">
    <source>
        <dbReference type="ARBA" id="ARBA00023136"/>
    </source>
</evidence>
<gene>
    <name evidence="10" type="ORF">ZIOFF_012331</name>
</gene>
<proteinExistence type="inferred from homology"/>
<accession>A0A8J5I9N2</accession>
<dbReference type="AlphaFoldDB" id="A0A8J5I9N2"/>
<feature type="transmembrane region" description="Helical" evidence="9">
    <location>
        <begin position="47"/>
        <end position="69"/>
    </location>
</feature>
<keyword evidence="4 9" id="KW-1133">Transmembrane helix</keyword>
<dbReference type="InterPro" id="IPR000425">
    <property type="entry name" value="MIP"/>
</dbReference>
<dbReference type="InterPro" id="IPR023271">
    <property type="entry name" value="Aquaporin-like"/>
</dbReference>
<protein>
    <recommendedName>
        <fullName evidence="12">Aquaporin TIP4-4</fullName>
    </recommendedName>
</protein>
<evidence type="ECO:0000256" key="7">
    <source>
        <dbReference type="ARBA" id="ARBA00038477"/>
    </source>
</evidence>
<comment type="similarity">
    <text evidence="7">Belongs to the MIP/aquaporin (TC 1.A.8) family. TIP (TC 1.A.8.10) subfamily.</text>
</comment>
<evidence type="ECO:0000256" key="9">
    <source>
        <dbReference type="SAM" id="Phobius"/>
    </source>
</evidence>